<protein>
    <submittedName>
        <fullName evidence="1">Uncharacterized protein</fullName>
    </submittedName>
</protein>
<comment type="caution">
    <text evidence="1">The sequence shown here is derived from an EMBL/GenBank/DDBJ whole genome shotgun (WGS) entry which is preliminary data.</text>
</comment>
<reference evidence="1" key="1">
    <citation type="journal article" date="2021" name="New Phytol.">
        <title>Evolutionary innovations through gain and loss of genes in the ectomycorrhizal Boletales.</title>
        <authorList>
            <person name="Wu G."/>
            <person name="Miyauchi S."/>
            <person name="Morin E."/>
            <person name="Kuo A."/>
            <person name="Drula E."/>
            <person name="Varga T."/>
            <person name="Kohler A."/>
            <person name="Feng B."/>
            <person name="Cao Y."/>
            <person name="Lipzen A."/>
            <person name="Daum C."/>
            <person name="Hundley H."/>
            <person name="Pangilinan J."/>
            <person name="Johnson J."/>
            <person name="Barry K."/>
            <person name="LaButti K."/>
            <person name="Ng V."/>
            <person name="Ahrendt S."/>
            <person name="Min B."/>
            <person name="Choi I.G."/>
            <person name="Park H."/>
            <person name="Plett J.M."/>
            <person name="Magnuson J."/>
            <person name="Spatafora J.W."/>
            <person name="Nagy L.G."/>
            <person name="Henrissat B."/>
            <person name="Grigoriev I.V."/>
            <person name="Yang Z.L."/>
            <person name="Xu J."/>
            <person name="Martin F.M."/>
        </authorList>
    </citation>
    <scope>NUCLEOTIDE SEQUENCE</scope>
    <source>
        <strain evidence="1">KUC20120723A-06</strain>
    </source>
</reference>
<name>A0ACB8BZ15_9AGAM</name>
<evidence type="ECO:0000313" key="2">
    <source>
        <dbReference type="Proteomes" id="UP000790709"/>
    </source>
</evidence>
<dbReference type="EMBL" id="MU266332">
    <property type="protein sequence ID" value="KAH7930410.1"/>
    <property type="molecule type" value="Genomic_DNA"/>
</dbReference>
<proteinExistence type="predicted"/>
<gene>
    <name evidence="1" type="ORF">BV22DRAFT_1000595</name>
</gene>
<keyword evidence="2" id="KW-1185">Reference proteome</keyword>
<dbReference type="Proteomes" id="UP000790709">
    <property type="component" value="Unassembled WGS sequence"/>
</dbReference>
<accession>A0ACB8BZ15</accession>
<sequence>MSTPYAFVTLLTSDSYLPGALTVAGALKDVHQAQSSDSQVKYDTVCLVTPETLDVSTIKLLRRAFDAVIGVEIINQKDDKGLNLLGRPDLDTVLTKLHVFRLTQYSKIIFLDADVLPVRPLSHLFSLEHEFSAVPDVGWPDIFNSGVMVLSPGEDKFTDLRQLLKTRGSWDGGDQGVLNEWRGGDWNRLSFTYNTTPTAAYTYAPAYERFGSQISAIHFIGPNKPWHSIPYRAPGSSSETNSTDFTQQRAYDYGSLVDRWYAVYDRHYRSHTLFPDTEFEVRKYVSAWNQQSQQSPAVAEAPPSANLSSGGALGLDELRRLAIQGMGALEPRPEHHTGGEGGYKSLPLEGRFDLMRPPAKEARESPVTSVAELPDSRMEEHLPGEEEVKLQSESEPSTPIAQIATLPSGSPVRWATLPTPGVDEVPPAPHARIMSLPPTPLHYVPEPYKPTSIALPVTVIPDFPPVVESPTPERRVERPRPASPPLLSWNPAVEPPPKSTPTISAFPSNTYFPNVWDHTTSDTSAEYIASPRPSSHAFFHPPPVPEIPDILLRQGHYRNVTGPLHDDASGASPSPDRTKVKRVFPWEERPRHLPARVFPGDEPPPPGNIFLESSPRIEPSTPEKTAVRETPAMPSPLVGFPPSIQYANAWDHVPSIQKYASRLVRPPPQPLAPAFEDTSGDGRRSSRSWESRSEASSHDGDVEDETESEGEGYGREGGSKRGKRNSRSSSAARRRRTYRSVGVQTAPKEFHSQSVQAGVPAAVPKKVTRLRTSSLGTRRQWPPSTGSNLLPPVMAEEFILGPDPSSGMHSPALTLSTARLRPAGSRPGAGSPSGLSSPAALNSPLLESPVQVTLTTPKEEVTRLTSPPSGSSQQHTSDVSTGSPASSVGPVSPAELQPPTPPQGGPRKPGRVWDPARGVDLFKRGSEEVLARFLKMGSWEDQASQA</sequence>
<evidence type="ECO:0000313" key="1">
    <source>
        <dbReference type="EMBL" id="KAH7930410.1"/>
    </source>
</evidence>
<organism evidence="1 2">
    <name type="scientific">Leucogyrophana mollusca</name>
    <dbReference type="NCBI Taxonomy" id="85980"/>
    <lineage>
        <taxon>Eukaryota</taxon>
        <taxon>Fungi</taxon>
        <taxon>Dikarya</taxon>
        <taxon>Basidiomycota</taxon>
        <taxon>Agaricomycotina</taxon>
        <taxon>Agaricomycetes</taxon>
        <taxon>Agaricomycetidae</taxon>
        <taxon>Boletales</taxon>
        <taxon>Boletales incertae sedis</taxon>
        <taxon>Leucogyrophana</taxon>
    </lineage>
</organism>